<keyword evidence="2 7" id="KW-0813">Transport</keyword>
<evidence type="ECO:0000256" key="5">
    <source>
        <dbReference type="ARBA" id="ARBA00023004"/>
    </source>
</evidence>
<proteinExistence type="predicted"/>
<evidence type="ECO:0000256" key="3">
    <source>
        <dbReference type="ARBA" id="ARBA00022723"/>
    </source>
</evidence>
<dbReference type="EMBL" id="CP025066">
    <property type="protein sequence ID" value="AUX07854.1"/>
    <property type="molecule type" value="Genomic_DNA"/>
</dbReference>
<evidence type="ECO:0000256" key="7">
    <source>
        <dbReference type="RuleBase" id="RU368020"/>
    </source>
</evidence>
<dbReference type="InterPro" id="IPR001080">
    <property type="entry name" value="3Fe4S_ferredoxin"/>
</dbReference>
<dbReference type="Gene3D" id="3.30.70.20">
    <property type="match status" value="1"/>
</dbReference>
<gene>
    <name evidence="8" type="primary">fdx2</name>
    <name evidence="8" type="ORF">AArcSl_0199</name>
</gene>
<dbReference type="PRINTS" id="PR00352">
    <property type="entry name" value="3FE4SFRDOXIN"/>
</dbReference>
<evidence type="ECO:0000256" key="2">
    <source>
        <dbReference type="ARBA" id="ARBA00022448"/>
    </source>
</evidence>
<dbReference type="KEGG" id="hdf:AArcSl_0199"/>
<keyword evidence="4 7" id="KW-0249">Electron transport</keyword>
<evidence type="ECO:0000313" key="8">
    <source>
        <dbReference type="EMBL" id="AUX07854.1"/>
    </source>
</evidence>
<evidence type="ECO:0000256" key="1">
    <source>
        <dbReference type="ARBA" id="ARBA00001966"/>
    </source>
</evidence>
<keyword evidence="6 7" id="KW-0411">Iron-sulfur</keyword>
<dbReference type="Pfam" id="PF13370">
    <property type="entry name" value="Fer4_13"/>
    <property type="match status" value="1"/>
</dbReference>
<keyword evidence="3 7" id="KW-0479">Metal-binding</keyword>
<dbReference type="PANTHER" id="PTHR36923:SF3">
    <property type="entry name" value="FERREDOXIN"/>
    <property type="match status" value="1"/>
</dbReference>
<dbReference type="GO" id="GO:0051536">
    <property type="term" value="F:iron-sulfur cluster binding"/>
    <property type="evidence" value="ECO:0007669"/>
    <property type="project" value="UniProtKB-KW"/>
</dbReference>
<protein>
    <recommendedName>
        <fullName evidence="7">Ferredoxin</fullName>
    </recommendedName>
</protein>
<keyword evidence="5 7" id="KW-0408">Iron</keyword>
<organism evidence="8 9">
    <name type="scientific">Halalkaliarchaeum desulfuricum</name>
    <dbReference type="NCBI Taxonomy" id="2055893"/>
    <lineage>
        <taxon>Archaea</taxon>
        <taxon>Methanobacteriati</taxon>
        <taxon>Methanobacteriota</taxon>
        <taxon>Stenosarchaea group</taxon>
        <taxon>Halobacteria</taxon>
        <taxon>Halobacteriales</taxon>
        <taxon>Haloferacaceae</taxon>
        <taxon>Halalkaliarchaeum</taxon>
    </lineage>
</organism>
<reference evidence="9" key="1">
    <citation type="submission" date="2017-11" db="EMBL/GenBank/DDBJ databases">
        <title>Phenotypic and genomic properties of facultatively anaerobic sulfur-reducing natronoarchaea from hypersaline soda lakes.</title>
        <authorList>
            <person name="Sorokin D.Y."/>
            <person name="Kublanov I.V."/>
            <person name="Roman P."/>
            <person name="Sinninghe Damste J.S."/>
            <person name="Golyshin P.N."/>
            <person name="Rojo D."/>
            <person name="Ciordia S."/>
            <person name="Mena M.D.C."/>
            <person name="Ferrer M."/>
            <person name="Messina E."/>
            <person name="Smedile F."/>
            <person name="La Spada G."/>
            <person name="La Cono V."/>
            <person name="Yakimov M.M."/>
        </authorList>
    </citation>
    <scope>NUCLEOTIDE SEQUENCE [LARGE SCALE GENOMIC DNA]</scope>
    <source>
        <strain evidence="9">AArc-Sl</strain>
    </source>
</reference>
<dbReference type="GO" id="GO:0009055">
    <property type="term" value="F:electron transfer activity"/>
    <property type="evidence" value="ECO:0007669"/>
    <property type="project" value="UniProtKB-UniRule"/>
</dbReference>
<dbReference type="GO" id="GO:0005506">
    <property type="term" value="F:iron ion binding"/>
    <property type="evidence" value="ECO:0007669"/>
    <property type="project" value="UniProtKB-UniRule"/>
</dbReference>
<dbReference type="InterPro" id="IPR051269">
    <property type="entry name" value="Fe-S_cluster_ET"/>
</dbReference>
<name>A0A343TFI2_9EURY</name>
<dbReference type="Proteomes" id="UP000263012">
    <property type="component" value="Chromosome"/>
</dbReference>
<evidence type="ECO:0000256" key="4">
    <source>
        <dbReference type="ARBA" id="ARBA00022982"/>
    </source>
</evidence>
<dbReference type="RefSeq" id="WP_119813857.1">
    <property type="nucleotide sequence ID" value="NZ_CP025066.1"/>
</dbReference>
<evidence type="ECO:0000313" key="9">
    <source>
        <dbReference type="Proteomes" id="UP000263012"/>
    </source>
</evidence>
<dbReference type="OrthoDB" id="5583at2157"/>
<dbReference type="GeneID" id="37876535"/>
<sequence>MVTVEVDQDLCIGDEICASTVPDIFEMDDMDGLAYVVDGNEELDDESLVEMAREAEQACPVDAITVSE</sequence>
<dbReference type="PANTHER" id="PTHR36923">
    <property type="entry name" value="FERREDOXIN"/>
    <property type="match status" value="1"/>
</dbReference>
<evidence type="ECO:0000256" key="6">
    <source>
        <dbReference type="ARBA" id="ARBA00023014"/>
    </source>
</evidence>
<accession>A0A343TFI2</accession>
<dbReference type="AlphaFoldDB" id="A0A343TFI2"/>
<comment type="function">
    <text evidence="7">Ferredoxins are iron-sulfur proteins that transfer electrons in a wide variety of metabolic reactions.</text>
</comment>
<comment type="cofactor">
    <cofactor evidence="1">
        <name>[4Fe-4S] cluster</name>
        <dbReference type="ChEBI" id="CHEBI:49883"/>
    </cofactor>
</comment>
<keyword evidence="9" id="KW-1185">Reference proteome</keyword>
<dbReference type="SUPFAM" id="SSF54862">
    <property type="entry name" value="4Fe-4S ferredoxins"/>
    <property type="match status" value="1"/>
</dbReference>